<organism evidence="2 3">
    <name type="scientific">Kushneria sinocarnis</name>
    <dbReference type="NCBI Taxonomy" id="595502"/>
    <lineage>
        <taxon>Bacteria</taxon>
        <taxon>Pseudomonadati</taxon>
        <taxon>Pseudomonadota</taxon>
        <taxon>Gammaproteobacteria</taxon>
        <taxon>Oceanospirillales</taxon>
        <taxon>Halomonadaceae</taxon>
        <taxon>Kushneria</taxon>
    </lineage>
</organism>
<evidence type="ECO:0000313" key="3">
    <source>
        <dbReference type="Proteomes" id="UP000281975"/>
    </source>
</evidence>
<gene>
    <name evidence="2" type="ORF">C7446_0239</name>
</gene>
<evidence type="ECO:0000313" key="2">
    <source>
        <dbReference type="EMBL" id="RKR07427.1"/>
    </source>
</evidence>
<evidence type="ECO:0000256" key="1">
    <source>
        <dbReference type="SAM" id="MobiDB-lite"/>
    </source>
</evidence>
<name>A0A420X105_9GAMM</name>
<proteinExistence type="predicted"/>
<keyword evidence="3" id="KW-1185">Reference proteome</keyword>
<reference evidence="2 3" key="1">
    <citation type="submission" date="2018-10" db="EMBL/GenBank/DDBJ databases">
        <title>Genomic Encyclopedia of Type Strains, Phase IV (KMG-IV): sequencing the most valuable type-strain genomes for metagenomic binning, comparative biology and taxonomic classification.</title>
        <authorList>
            <person name="Goeker M."/>
        </authorList>
    </citation>
    <scope>NUCLEOTIDE SEQUENCE [LARGE SCALE GENOMIC DNA]</scope>
    <source>
        <strain evidence="2 3">DSM 23229</strain>
    </source>
</reference>
<comment type="caution">
    <text evidence="2">The sequence shown here is derived from an EMBL/GenBank/DDBJ whole genome shotgun (WGS) entry which is preliminary data.</text>
</comment>
<dbReference type="AlphaFoldDB" id="A0A420X105"/>
<protein>
    <submittedName>
        <fullName evidence="2">Uncharacterized protein</fullName>
    </submittedName>
</protein>
<dbReference type="EMBL" id="RBIN01000001">
    <property type="protein sequence ID" value="RKR07427.1"/>
    <property type="molecule type" value="Genomic_DNA"/>
</dbReference>
<feature type="region of interest" description="Disordered" evidence="1">
    <location>
        <begin position="15"/>
        <end position="48"/>
    </location>
</feature>
<sequence>MVEYGNVSIELDQYGSRGRHQSHTFTGQTVDITFHKPRDHHNEDGRIERETEPCEVIWREGAAHGKALKNAEVHIHDRDGQYLLGGDVIVEQETEAERREDIGFGVL</sequence>
<dbReference type="RefSeq" id="WP_121170480.1">
    <property type="nucleotide sequence ID" value="NZ_RBIN01000001.1"/>
</dbReference>
<accession>A0A420X105</accession>
<feature type="compositionally biased region" description="Basic and acidic residues" evidence="1">
    <location>
        <begin position="33"/>
        <end position="48"/>
    </location>
</feature>
<dbReference type="Proteomes" id="UP000281975">
    <property type="component" value="Unassembled WGS sequence"/>
</dbReference>